<comment type="similarity">
    <text evidence="2 11">Belongs to the aspartokinase family.</text>
</comment>
<dbReference type="UniPathway" id="UPA00050">
    <property type="reaction ID" value="UER00461"/>
</dbReference>
<dbReference type="GO" id="GO:0005829">
    <property type="term" value="C:cytosol"/>
    <property type="evidence" value="ECO:0007669"/>
    <property type="project" value="TreeGrafter"/>
</dbReference>
<dbReference type="PANTHER" id="PTHR21499">
    <property type="entry name" value="ASPARTATE KINASE"/>
    <property type="match status" value="1"/>
</dbReference>
<evidence type="ECO:0000259" key="13">
    <source>
        <dbReference type="PROSITE" id="PS51671"/>
    </source>
</evidence>
<dbReference type="InterPro" id="IPR036393">
    <property type="entry name" value="AceGlu_kinase-like_sf"/>
</dbReference>
<protein>
    <recommendedName>
        <fullName evidence="4 11">Aspartokinase</fullName>
        <ecNumber evidence="3 11">2.7.2.4</ecNumber>
    </recommendedName>
</protein>
<organism evidence="14 15">
    <name type="scientific">Wolbachia pipientis</name>
    <dbReference type="NCBI Taxonomy" id="955"/>
    <lineage>
        <taxon>Bacteria</taxon>
        <taxon>Pseudomonadati</taxon>
        <taxon>Pseudomonadota</taxon>
        <taxon>Alphaproteobacteria</taxon>
        <taxon>Rickettsiales</taxon>
        <taxon>Anaplasmataceae</taxon>
        <taxon>Wolbachieae</taxon>
        <taxon>Wolbachia</taxon>
    </lineage>
</organism>
<accession>A0A1E7QKB0</accession>
<dbReference type="InterPro" id="IPR018042">
    <property type="entry name" value="Aspartate_kinase_CS"/>
</dbReference>
<dbReference type="PROSITE" id="PS00324">
    <property type="entry name" value="ASPARTOKINASE"/>
    <property type="match status" value="1"/>
</dbReference>
<dbReference type="AlphaFoldDB" id="A0A1E7QKB0"/>
<comment type="catalytic activity">
    <reaction evidence="9 11">
        <text>L-aspartate + ATP = 4-phospho-L-aspartate + ADP</text>
        <dbReference type="Rhea" id="RHEA:23776"/>
        <dbReference type="ChEBI" id="CHEBI:29991"/>
        <dbReference type="ChEBI" id="CHEBI:30616"/>
        <dbReference type="ChEBI" id="CHEBI:57535"/>
        <dbReference type="ChEBI" id="CHEBI:456216"/>
        <dbReference type="EC" id="2.7.2.4"/>
    </reaction>
</comment>
<feature type="binding site" evidence="10">
    <location>
        <position position="109"/>
    </location>
    <ligand>
        <name>substrate</name>
    </ligand>
</feature>
<evidence type="ECO:0000256" key="7">
    <source>
        <dbReference type="ARBA" id="ARBA00022777"/>
    </source>
</evidence>
<evidence type="ECO:0000256" key="11">
    <source>
        <dbReference type="RuleBase" id="RU003448"/>
    </source>
</evidence>
<dbReference type="GO" id="GO:0009088">
    <property type="term" value="P:threonine biosynthetic process"/>
    <property type="evidence" value="ECO:0007669"/>
    <property type="project" value="UniProtKB-UniPathway"/>
</dbReference>
<dbReference type="Gene3D" id="1.20.120.1320">
    <property type="entry name" value="Aspartokinase, catalytic domain"/>
    <property type="match status" value="1"/>
</dbReference>
<dbReference type="InterPro" id="IPR002912">
    <property type="entry name" value="ACT_dom"/>
</dbReference>
<dbReference type="InterPro" id="IPR005260">
    <property type="entry name" value="Asp_kin_monofn"/>
</dbReference>
<keyword evidence="8 10" id="KW-0067">ATP-binding</keyword>
<proteinExistence type="inferred from homology"/>
<dbReference type="PIRSF" id="PIRSF000726">
    <property type="entry name" value="Asp_kin"/>
    <property type="match status" value="1"/>
</dbReference>
<dbReference type="InterPro" id="IPR001048">
    <property type="entry name" value="Asp/Glu/Uridylate_kinase"/>
</dbReference>
<name>A0A1E7QKB0_WOLPI</name>
<feature type="domain" description="ACT" evidence="13">
    <location>
        <begin position="298"/>
        <end position="371"/>
    </location>
</feature>
<comment type="pathway">
    <text evidence="1 12">Amino-acid biosynthesis; L-lysine biosynthesis via DAP pathway; (S)-tetrahydrodipicolinate from L-aspartate: step 1/4.</text>
</comment>
<dbReference type="PANTHER" id="PTHR21499:SF59">
    <property type="entry name" value="ASPARTOKINASE"/>
    <property type="match status" value="1"/>
</dbReference>
<keyword evidence="15" id="KW-1185">Reference proteome</keyword>
<gene>
    <name evidence="14" type="ORF">BIY23_00190</name>
</gene>
<comment type="pathway">
    <text evidence="12">Amino-acid biosynthesis; L-threonine biosynthesis; L-threonine from L-aspartate: step 1/5.</text>
</comment>
<evidence type="ECO:0000256" key="12">
    <source>
        <dbReference type="RuleBase" id="RU004249"/>
    </source>
</evidence>
<dbReference type="InterPro" id="IPR045865">
    <property type="entry name" value="ACT-like_dom_sf"/>
</dbReference>
<evidence type="ECO:0000313" key="14">
    <source>
        <dbReference type="EMBL" id="OEY86915.1"/>
    </source>
</evidence>
<comment type="caution">
    <text evidence="14">The sequence shown here is derived from an EMBL/GenBank/DDBJ whole genome shotgun (WGS) entry which is preliminary data.</text>
</comment>
<dbReference type="NCBIfam" id="TIGR00657">
    <property type="entry name" value="asp_kinases"/>
    <property type="match status" value="1"/>
</dbReference>
<evidence type="ECO:0000256" key="3">
    <source>
        <dbReference type="ARBA" id="ARBA00013059"/>
    </source>
</evidence>
<dbReference type="InterPro" id="IPR001341">
    <property type="entry name" value="Asp_kinase"/>
</dbReference>
<evidence type="ECO:0000256" key="10">
    <source>
        <dbReference type="PIRSR" id="PIRSR000726-1"/>
    </source>
</evidence>
<evidence type="ECO:0000256" key="8">
    <source>
        <dbReference type="ARBA" id="ARBA00022840"/>
    </source>
</evidence>
<keyword evidence="7 11" id="KW-0418">Kinase</keyword>
<dbReference type="InterPro" id="IPR042199">
    <property type="entry name" value="AsparK_Bifunc_asparK/hSer_DH"/>
</dbReference>
<dbReference type="GO" id="GO:0005524">
    <property type="term" value="F:ATP binding"/>
    <property type="evidence" value="ECO:0007669"/>
    <property type="project" value="UniProtKB-KW"/>
</dbReference>
<dbReference type="PROSITE" id="PS51671">
    <property type="entry name" value="ACT"/>
    <property type="match status" value="1"/>
</dbReference>
<evidence type="ECO:0000256" key="6">
    <source>
        <dbReference type="ARBA" id="ARBA00022741"/>
    </source>
</evidence>
<dbReference type="Pfam" id="PF00696">
    <property type="entry name" value="AA_kinase"/>
    <property type="match status" value="1"/>
</dbReference>
<dbReference type="RefSeq" id="WP_070064567.1">
    <property type="nucleotide sequence ID" value="NZ_MJMG01000001.1"/>
</dbReference>
<dbReference type="OrthoDB" id="9799110at2"/>
<dbReference type="SUPFAM" id="SSF55021">
    <property type="entry name" value="ACT-like"/>
    <property type="match status" value="2"/>
</dbReference>
<evidence type="ECO:0000256" key="9">
    <source>
        <dbReference type="ARBA" id="ARBA00047872"/>
    </source>
</evidence>
<dbReference type="GO" id="GO:0009089">
    <property type="term" value="P:lysine biosynthetic process via diaminopimelate"/>
    <property type="evidence" value="ECO:0007669"/>
    <property type="project" value="UniProtKB-UniPathway"/>
</dbReference>
<evidence type="ECO:0000256" key="4">
    <source>
        <dbReference type="ARBA" id="ARBA00016273"/>
    </source>
</evidence>
<dbReference type="GO" id="GO:0009090">
    <property type="term" value="P:homoserine biosynthetic process"/>
    <property type="evidence" value="ECO:0007669"/>
    <property type="project" value="TreeGrafter"/>
</dbReference>
<dbReference type="Gene3D" id="3.40.1160.10">
    <property type="entry name" value="Acetylglutamate kinase-like"/>
    <property type="match status" value="1"/>
</dbReference>
<evidence type="ECO:0000256" key="1">
    <source>
        <dbReference type="ARBA" id="ARBA00004766"/>
    </source>
</evidence>
<comment type="pathway">
    <text evidence="12">Amino-acid biosynthesis; L-methionine biosynthesis via de novo pathway; L-homoserine from L-aspartate: step 1/3.</text>
</comment>
<dbReference type="EC" id="2.7.2.4" evidence="3 11"/>
<dbReference type="UniPathway" id="UPA00051">
    <property type="reaction ID" value="UER00462"/>
</dbReference>
<keyword evidence="6 10" id="KW-0547">Nucleotide-binding</keyword>
<dbReference type="InterPro" id="IPR054352">
    <property type="entry name" value="ACT_Aspartokinase"/>
</dbReference>
<keyword evidence="5 11" id="KW-0808">Transferase</keyword>
<sequence length="430" mass="47145">MKPRKSIAKFGGTSVKNAYAINKIVEILVNNSSIRFVVISAIGDITDKLIELCCSSTEQKERIISEIKDIHLKIAQDLMLPQEVCINIKDNISQLYSESSTNRILAIGELLSSAIIHAFIYQQNIPVTLLDAREFIITDENCVPKILEIKRLLSEKVNNIPQDHIIITQGFIGATQDGETTTLGRGCSDYSAALIAEGIEADKLYIYTDVPGIFTMDPNVVENAQLISNLSFQEMAEMANFGAKILHPATLAPCIRASIPVIITSTFNPEKGSTYIADDDTPLVRAITMRNSQMLVTIKSLKMLNASGFLSNIFSILAKYKISVDLITTSEVSVALTIDQSSNVFANKELVQVLENFADITIEYGLTLIAVIGVKLIAPGIVHKILSKIGDSFVHVICYGASSSSIGILVHDRNAYEIAKVLHKELIEKK</sequence>
<reference evidence="14 15" key="1">
    <citation type="submission" date="2016-09" db="EMBL/GenBank/DDBJ databases">
        <title>Genomic evidence for plant-parasitic nematodes as the earliest Wolbachia hosts.</title>
        <authorList>
            <person name="Brown A.M."/>
            <person name="Wasala S.K."/>
            <person name="Howe D.K."/>
            <person name="Peetz A.B."/>
            <person name="Zasada I.A."/>
            <person name="Denver D.R."/>
        </authorList>
    </citation>
    <scope>NUCLEOTIDE SEQUENCE [LARGE SCALE GENOMIC DNA]</scope>
    <source>
        <strain evidence="15">wPpe</strain>
    </source>
</reference>
<dbReference type="Pfam" id="PF22468">
    <property type="entry name" value="ACT_9"/>
    <property type="match status" value="1"/>
</dbReference>
<dbReference type="EMBL" id="MJMG01000001">
    <property type="protein sequence ID" value="OEY86915.1"/>
    <property type="molecule type" value="Genomic_DNA"/>
</dbReference>
<feature type="binding site" evidence="10">
    <location>
        <begin position="9"/>
        <end position="12"/>
    </location>
    <ligand>
        <name>ATP</name>
        <dbReference type="ChEBI" id="CHEBI:30616"/>
    </ligand>
</feature>
<keyword evidence="12" id="KW-0028">Amino-acid biosynthesis</keyword>
<evidence type="ECO:0000256" key="2">
    <source>
        <dbReference type="ARBA" id="ARBA00010122"/>
    </source>
</evidence>
<dbReference type="Proteomes" id="UP000175679">
    <property type="component" value="Unassembled WGS sequence"/>
</dbReference>
<feature type="binding site" evidence="10">
    <location>
        <position position="46"/>
    </location>
    <ligand>
        <name>substrate</name>
    </ligand>
</feature>
<feature type="binding site" evidence="10">
    <location>
        <begin position="208"/>
        <end position="209"/>
    </location>
    <ligand>
        <name>ATP</name>
        <dbReference type="ChEBI" id="CHEBI:30616"/>
    </ligand>
</feature>
<evidence type="ECO:0000313" key="15">
    <source>
        <dbReference type="Proteomes" id="UP000175679"/>
    </source>
</evidence>
<dbReference type="GO" id="GO:0004072">
    <property type="term" value="F:aspartate kinase activity"/>
    <property type="evidence" value="ECO:0007669"/>
    <property type="project" value="UniProtKB-EC"/>
</dbReference>
<dbReference type="Gene3D" id="3.30.70.260">
    <property type="match status" value="2"/>
</dbReference>
<dbReference type="UniPathway" id="UPA00034">
    <property type="reaction ID" value="UER00015"/>
</dbReference>
<dbReference type="SUPFAM" id="SSF53633">
    <property type="entry name" value="Carbamate kinase-like"/>
    <property type="match status" value="1"/>
</dbReference>
<evidence type="ECO:0000256" key="5">
    <source>
        <dbReference type="ARBA" id="ARBA00022679"/>
    </source>
</evidence>